<evidence type="ECO:0000256" key="1">
    <source>
        <dbReference type="ARBA" id="ARBA00023125"/>
    </source>
</evidence>
<dbReference type="InterPro" id="IPR050109">
    <property type="entry name" value="HTH-type_TetR-like_transc_reg"/>
</dbReference>
<name>A0A369MLM1_EGGLN</name>
<accession>A0A369MLM1</accession>
<dbReference type="PANTHER" id="PTHR30055">
    <property type="entry name" value="HTH-TYPE TRANSCRIPTIONAL REGULATOR RUTR"/>
    <property type="match status" value="1"/>
</dbReference>
<feature type="domain" description="HTH tetR-type" evidence="3">
    <location>
        <begin position="4"/>
        <end position="64"/>
    </location>
</feature>
<dbReference type="PROSITE" id="PS50977">
    <property type="entry name" value="HTH_TETR_2"/>
    <property type="match status" value="1"/>
</dbReference>
<dbReference type="GO" id="GO:0003700">
    <property type="term" value="F:DNA-binding transcription factor activity"/>
    <property type="evidence" value="ECO:0007669"/>
    <property type="project" value="TreeGrafter"/>
</dbReference>
<dbReference type="AlphaFoldDB" id="A0A369MLM1"/>
<organism evidence="4 5">
    <name type="scientific">Eggerthella lenta</name>
    <name type="common">Eubacterium lentum</name>
    <dbReference type="NCBI Taxonomy" id="84112"/>
    <lineage>
        <taxon>Bacteria</taxon>
        <taxon>Bacillati</taxon>
        <taxon>Actinomycetota</taxon>
        <taxon>Coriobacteriia</taxon>
        <taxon>Eggerthellales</taxon>
        <taxon>Eggerthellaceae</taxon>
        <taxon>Eggerthella</taxon>
    </lineage>
</organism>
<dbReference type="InterPro" id="IPR009057">
    <property type="entry name" value="Homeodomain-like_sf"/>
</dbReference>
<dbReference type="EMBL" id="PPTU01000001">
    <property type="protein sequence ID" value="RDB73387.1"/>
    <property type="molecule type" value="Genomic_DNA"/>
</dbReference>
<dbReference type="GO" id="GO:0000976">
    <property type="term" value="F:transcription cis-regulatory region binding"/>
    <property type="evidence" value="ECO:0007669"/>
    <property type="project" value="TreeGrafter"/>
</dbReference>
<gene>
    <name evidence="4" type="ORF">C1875_00615</name>
</gene>
<proteinExistence type="predicted"/>
<dbReference type="Gene3D" id="1.10.357.10">
    <property type="entry name" value="Tetracycline Repressor, domain 2"/>
    <property type="match status" value="1"/>
</dbReference>
<evidence type="ECO:0000313" key="5">
    <source>
        <dbReference type="Proteomes" id="UP000253970"/>
    </source>
</evidence>
<sequence length="212" mass="24276">MRGKDTKERIVEEAFALFASRGFHAVSVRDIAAAVGIKDASLYNHFSGKQAIFDAIVRDALERTRRFFGERSILFDVSDDATPYEEMNAERMHEMVLPSFRYFFEDPYMVRLRHLLVISQFESEEAGRVYRLVFVEQPMALQRTIFEHLMATGEFVRDDAAQMAVELQGVPFMLMHAGLTWEEAEPRLAAHVERFARVHTAAGRGIRGGERA</sequence>
<comment type="caution">
    <text evidence="4">The sequence shown here is derived from an EMBL/GenBank/DDBJ whole genome shotgun (WGS) entry which is preliminary data.</text>
</comment>
<dbReference type="Proteomes" id="UP000253970">
    <property type="component" value="Unassembled WGS sequence"/>
</dbReference>
<dbReference type="InterPro" id="IPR001647">
    <property type="entry name" value="HTH_TetR"/>
</dbReference>
<keyword evidence="1 2" id="KW-0238">DNA-binding</keyword>
<dbReference type="PRINTS" id="PR00455">
    <property type="entry name" value="HTHTETR"/>
</dbReference>
<evidence type="ECO:0000313" key="4">
    <source>
        <dbReference type="EMBL" id="RDB73387.1"/>
    </source>
</evidence>
<feature type="DNA-binding region" description="H-T-H motif" evidence="2">
    <location>
        <begin position="27"/>
        <end position="46"/>
    </location>
</feature>
<dbReference type="Pfam" id="PF00440">
    <property type="entry name" value="TetR_N"/>
    <property type="match status" value="1"/>
</dbReference>
<evidence type="ECO:0000259" key="3">
    <source>
        <dbReference type="PROSITE" id="PS50977"/>
    </source>
</evidence>
<dbReference type="SUPFAM" id="SSF46689">
    <property type="entry name" value="Homeodomain-like"/>
    <property type="match status" value="1"/>
</dbReference>
<protein>
    <submittedName>
        <fullName evidence="4">TetR/AcrR family transcriptional regulator</fullName>
    </submittedName>
</protein>
<dbReference type="PANTHER" id="PTHR30055:SF226">
    <property type="entry name" value="HTH-TYPE TRANSCRIPTIONAL REGULATOR PKSA"/>
    <property type="match status" value="1"/>
</dbReference>
<dbReference type="RefSeq" id="WP_114532343.1">
    <property type="nucleotide sequence ID" value="NZ_PPTU01000001.1"/>
</dbReference>
<reference evidence="4 5" key="1">
    <citation type="journal article" date="2018" name="Elife">
        <title>Discovery and characterization of a prevalent human gut bacterial enzyme sufficient for the inactivation of a family of plant toxins.</title>
        <authorList>
            <person name="Koppel N."/>
            <person name="Bisanz J.E."/>
            <person name="Pandelia M.E."/>
            <person name="Turnbaugh P.J."/>
            <person name="Balskus E.P."/>
        </authorList>
    </citation>
    <scope>NUCLEOTIDE SEQUENCE [LARGE SCALE GENOMIC DNA]</scope>
    <source>
        <strain evidence="4 5">W1 BHI 6</strain>
    </source>
</reference>
<evidence type="ECO:0000256" key="2">
    <source>
        <dbReference type="PROSITE-ProRule" id="PRU00335"/>
    </source>
</evidence>